<evidence type="ECO:0000313" key="3">
    <source>
        <dbReference type="Proteomes" id="UP000077315"/>
    </source>
</evidence>
<gene>
    <name evidence="2" type="ORF">PHYBLDRAFT_166572</name>
</gene>
<dbReference type="InParanoid" id="A0A162PRI0"/>
<organism evidence="2 3">
    <name type="scientific">Phycomyces blakesleeanus (strain ATCC 8743b / DSM 1359 / FGSC 10004 / NBRC 33097 / NRRL 1555)</name>
    <dbReference type="NCBI Taxonomy" id="763407"/>
    <lineage>
        <taxon>Eukaryota</taxon>
        <taxon>Fungi</taxon>
        <taxon>Fungi incertae sedis</taxon>
        <taxon>Mucoromycota</taxon>
        <taxon>Mucoromycotina</taxon>
        <taxon>Mucoromycetes</taxon>
        <taxon>Mucorales</taxon>
        <taxon>Phycomycetaceae</taxon>
        <taxon>Phycomyces</taxon>
    </lineage>
</organism>
<proteinExistence type="predicted"/>
<evidence type="ECO:0000313" key="2">
    <source>
        <dbReference type="EMBL" id="OAD75317.1"/>
    </source>
</evidence>
<protein>
    <submittedName>
        <fullName evidence="2">Uncharacterized protein</fullName>
    </submittedName>
</protein>
<keyword evidence="3" id="KW-1185">Reference proteome</keyword>
<dbReference type="VEuPathDB" id="FungiDB:PHYBLDRAFT_166572"/>
<dbReference type="AlphaFoldDB" id="A0A162PRI0"/>
<dbReference type="RefSeq" id="XP_018293357.1">
    <property type="nucleotide sequence ID" value="XM_018435435.1"/>
</dbReference>
<dbReference type="Proteomes" id="UP000077315">
    <property type="component" value="Unassembled WGS sequence"/>
</dbReference>
<reference evidence="3" key="1">
    <citation type="submission" date="2015-06" db="EMBL/GenBank/DDBJ databases">
        <title>Expansion of signal transduction pathways in fungi by whole-genome duplication.</title>
        <authorList>
            <consortium name="DOE Joint Genome Institute"/>
            <person name="Corrochano L.M."/>
            <person name="Kuo A."/>
            <person name="Marcet-Houben M."/>
            <person name="Polaino S."/>
            <person name="Salamov A."/>
            <person name="Villalobos J.M."/>
            <person name="Alvarez M.I."/>
            <person name="Avalos J."/>
            <person name="Benito E.P."/>
            <person name="Benoit I."/>
            <person name="Burger G."/>
            <person name="Camino L.P."/>
            <person name="Canovas D."/>
            <person name="Cerda-Olmedo E."/>
            <person name="Cheng J.-F."/>
            <person name="Dominguez A."/>
            <person name="Elias M."/>
            <person name="Eslava A.P."/>
            <person name="Glaser F."/>
            <person name="Grimwood J."/>
            <person name="Gutierrez G."/>
            <person name="Heitman J."/>
            <person name="Henrissat B."/>
            <person name="Iturriaga E.A."/>
            <person name="Lang B.F."/>
            <person name="Lavin J.L."/>
            <person name="Lee S."/>
            <person name="Li W."/>
            <person name="Lindquist E."/>
            <person name="Lopez-Garcia S."/>
            <person name="Luque E.M."/>
            <person name="Marcos A.T."/>
            <person name="Martin J."/>
            <person name="McCluskey K."/>
            <person name="Medina H.R."/>
            <person name="Miralles-Duran A."/>
            <person name="Miyazaki A."/>
            <person name="Munoz-Torres E."/>
            <person name="Oguiza J.A."/>
            <person name="Ohm R."/>
            <person name="Olmedo M."/>
            <person name="Orejas M."/>
            <person name="Ortiz-Castellanos L."/>
            <person name="Pisabarro A.G."/>
            <person name="Rodriguez-Romero J."/>
            <person name="Ruiz-Herrera J."/>
            <person name="Ruiz-Vazquez R."/>
            <person name="Sanz C."/>
            <person name="Schackwitz W."/>
            <person name="Schmutz J."/>
            <person name="Shahriari M."/>
            <person name="Shelest E."/>
            <person name="Silva-Franco F."/>
            <person name="Soanes D."/>
            <person name="Syed K."/>
            <person name="Tagua V.G."/>
            <person name="Talbot N.J."/>
            <person name="Thon M."/>
            <person name="De vries R.P."/>
            <person name="Wiebenga A."/>
            <person name="Yadav J.S."/>
            <person name="Braun E.L."/>
            <person name="Baker S."/>
            <person name="Garre V."/>
            <person name="Horwitz B."/>
            <person name="Torres-Martinez S."/>
            <person name="Idnurm A."/>
            <person name="Herrera-Estrella A."/>
            <person name="Gabaldon T."/>
            <person name="Grigoriev I.V."/>
        </authorList>
    </citation>
    <scope>NUCLEOTIDE SEQUENCE [LARGE SCALE GENOMIC DNA]</scope>
    <source>
        <strain evidence="3">NRRL 1555(-)</strain>
    </source>
</reference>
<accession>A0A162PRI0</accession>
<evidence type="ECO:0000256" key="1">
    <source>
        <dbReference type="SAM" id="MobiDB-lite"/>
    </source>
</evidence>
<sequence>MPYHTLLSRYCSEFGYSFLLSLTCSYFAYDFIRYCLLGLPQLSLIISGSQAQALGNLDHNFSFLFLQSTGVTACNLIRQSEINGFSTNIIQFVIYTHIEGPIKLVRIDVPGFIHMQIEKIKKKTAFLGQMQYKNHSPVHLTCSKQGEETPRGTKSTTPSRKEVKESALLPLCCCW</sequence>
<dbReference type="GeneID" id="28996341"/>
<feature type="region of interest" description="Disordered" evidence="1">
    <location>
        <begin position="143"/>
        <end position="162"/>
    </location>
</feature>
<name>A0A162PRI0_PHYB8</name>
<dbReference type="EMBL" id="KV440977">
    <property type="protein sequence ID" value="OAD75317.1"/>
    <property type="molecule type" value="Genomic_DNA"/>
</dbReference>